<dbReference type="Proteomes" id="UP000198415">
    <property type="component" value="Unassembled WGS sequence"/>
</dbReference>
<evidence type="ECO:0000256" key="1">
    <source>
        <dbReference type="SAM" id="MobiDB-lite"/>
    </source>
</evidence>
<proteinExistence type="predicted"/>
<gene>
    <name evidence="2" type="ORF">SAMN06264365_114215</name>
</gene>
<dbReference type="AlphaFoldDB" id="A0A239E3Q0"/>
<evidence type="ECO:0000313" key="3">
    <source>
        <dbReference type="Proteomes" id="UP000198415"/>
    </source>
</evidence>
<feature type="region of interest" description="Disordered" evidence="1">
    <location>
        <begin position="1"/>
        <end position="20"/>
    </location>
</feature>
<organism evidence="2 3">
    <name type="scientific">Actinoplanes regularis</name>
    <dbReference type="NCBI Taxonomy" id="52697"/>
    <lineage>
        <taxon>Bacteria</taxon>
        <taxon>Bacillati</taxon>
        <taxon>Actinomycetota</taxon>
        <taxon>Actinomycetes</taxon>
        <taxon>Micromonosporales</taxon>
        <taxon>Micromonosporaceae</taxon>
        <taxon>Actinoplanes</taxon>
    </lineage>
</organism>
<reference evidence="2 3" key="1">
    <citation type="submission" date="2017-06" db="EMBL/GenBank/DDBJ databases">
        <authorList>
            <person name="Kim H.J."/>
            <person name="Triplett B.A."/>
        </authorList>
    </citation>
    <scope>NUCLEOTIDE SEQUENCE [LARGE SCALE GENOMIC DNA]</scope>
    <source>
        <strain evidence="2 3">DSM 43151</strain>
    </source>
</reference>
<dbReference type="RefSeq" id="WP_089296727.1">
    <property type="nucleotide sequence ID" value="NZ_BOMU01000069.1"/>
</dbReference>
<accession>A0A239E3Q0</accession>
<dbReference type="EMBL" id="FZNR01000014">
    <property type="protein sequence ID" value="SNS38613.1"/>
    <property type="molecule type" value="Genomic_DNA"/>
</dbReference>
<protein>
    <submittedName>
        <fullName evidence="2">Uncharacterized protein</fullName>
    </submittedName>
</protein>
<evidence type="ECO:0000313" key="2">
    <source>
        <dbReference type="EMBL" id="SNS38613.1"/>
    </source>
</evidence>
<name>A0A239E3Q0_9ACTN</name>
<keyword evidence="3" id="KW-1185">Reference proteome</keyword>
<sequence length="80" mass="9378">MVDDDDIQPRDSAEIPWNLPPREFVPPPSGEVRSAILALARRWACDRFTIYDTLKAEFPSLRQAHVNYVLREHDLPHLRR</sequence>